<dbReference type="InterPro" id="IPR015943">
    <property type="entry name" value="WD40/YVTN_repeat-like_dom_sf"/>
</dbReference>
<dbReference type="OrthoDB" id="6262491at2759"/>
<accession>A0A0D0B5C7</accession>
<evidence type="ECO:0000256" key="1">
    <source>
        <dbReference type="ARBA" id="ARBA00022574"/>
    </source>
</evidence>
<dbReference type="InterPro" id="IPR001680">
    <property type="entry name" value="WD40_rpt"/>
</dbReference>
<feature type="repeat" description="WD" evidence="3">
    <location>
        <begin position="130"/>
        <end position="171"/>
    </location>
</feature>
<dbReference type="EMBL" id="KN834784">
    <property type="protein sequence ID" value="KIK58520.1"/>
    <property type="molecule type" value="Genomic_DNA"/>
</dbReference>
<dbReference type="GO" id="GO:1990234">
    <property type="term" value="C:transferase complex"/>
    <property type="evidence" value="ECO:0007669"/>
    <property type="project" value="UniProtKB-ARBA"/>
</dbReference>
<feature type="repeat" description="WD" evidence="3">
    <location>
        <begin position="173"/>
        <end position="214"/>
    </location>
</feature>
<reference evidence="4 5" key="1">
    <citation type="submission" date="2014-04" db="EMBL/GenBank/DDBJ databases">
        <title>Evolutionary Origins and Diversification of the Mycorrhizal Mutualists.</title>
        <authorList>
            <consortium name="DOE Joint Genome Institute"/>
            <consortium name="Mycorrhizal Genomics Consortium"/>
            <person name="Kohler A."/>
            <person name="Kuo A."/>
            <person name="Nagy L.G."/>
            <person name="Floudas D."/>
            <person name="Copeland A."/>
            <person name="Barry K.W."/>
            <person name="Cichocki N."/>
            <person name="Veneault-Fourrey C."/>
            <person name="LaButti K."/>
            <person name="Lindquist E.A."/>
            <person name="Lipzen A."/>
            <person name="Lundell T."/>
            <person name="Morin E."/>
            <person name="Murat C."/>
            <person name="Riley R."/>
            <person name="Ohm R."/>
            <person name="Sun H."/>
            <person name="Tunlid A."/>
            <person name="Henrissat B."/>
            <person name="Grigoriev I.V."/>
            <person name="Hibbett D.S."/>
            <person name="Martin F."/>
        </authorList>
    </citation>
    <scope>NUCLEOTIDE SEQUENCE [LARGE SCALE GENOMIC DNA]</scope>
    <source>
        <strain evidence="4 5">FD-317 M1</strain>
    </source>
</reference>
<gene>
    <name evidence="4" type="ORF">GYMLUDRAFT_245944</name>
</gene>
<dbReference type="CDD" id="cd00200">
    <property type="entry name" value="WD40"/>
    <property type="match status" value="1"/>
</dbReference>
<dbReference type="SUPFAM" id="SSF50978">
    <property type="entry name" value="WD40 repeat-like"/>
    <property type="match status" value="1"/>
</dbReference>
<dbReference type="AlphaFoldDB" id="A0A0D0B5C7"/>
<keyword evidence="2" id="KW-0677">Repeat</keyword>
<evidence type="ECO:0000313" key="5">
    <source>
        <dbReference type="Proteomes" id="UP000053593"/>
    </source>
</evidence>
<dbReference type="InterPro" id="IPR036322">
    <property type="entry name" value="WD40_repeat_dom_sf"/>
</dbReference>
<dbReference type="PANTHER" id="PTHR22847">
    <property type="entry name" value="WD40 REPEAT PROTEIN"/>
    <property type="match status" value="1"/>
</dbReference>
<dbReference type="PANTHER" id="PTHR22847:SF637">
    <property type="entry name" value="WD REPEAT DOMAIN 5B"/>
    <property type="match status" value="1"/>
</dbReference>
<sequence length="241" mass="26767">MFPQKRGHPLWKPKSQGGRLPNIYKQKGVHIGDIGILNEFRRFSYLFNVCHTELNLGRVPDDSEPLLNIDFDDTEESEEFELGSYVTSQLQPPVFAKLRFLENVTYLSSSLDETVKIWDTQTGDQVGLPLKGLTDPVSSVAYSPNGQYVVPGSLDQTVQIWNIQTKQCVSKPLCGHTAQITSVAFSPDGQYVVFGSLDQTVRIWNAQKGLQVGKPLEGHTRCVNSVAYSPDGQYIVSGSDD</sequence>
<evidence type="ECO:0000313" key="4">
    <source>
        <dbReference type="EMBL" id="KIK58520.1"/>
    </source>
</evidence>
<proteinExistence type="predicted"/>
<evidence type="ECO:0000256" key="3">
    <source>
        <dbReference type="PROSITE-ProRule" id="PRU00221"/>
    </source>
</evidence>
<dbReference type="Pfam" id="PF00400">
    <property type="entry name" value="WD40"/>
    <property type="match status" value="3"/>
</dbReference>
<dbReference type="PRINTS" id="PR00320">
    <property type="entry name" value="GPROTEINBRPT"/>
</dbReference>
<organism evidence="4 5">
    <name type="scientific">Collybiopsis luxurians FD-317 M1</name>
    <dbReference type="NCBI Taxonomy" id="944289"/>
    <lineage>
        <taxon>Eukaryota</taxon>
        <taxon>Fungi</taxon>
        <taxon>Dikarya</taxon>
        <taxon>Basidiomycota</taxon>
        <taxon>Agaricomycotina</taxon>
        <taxon>Agaricomycetes</taxon>
        <taxon>Agaricomycetidae</taxon>
        <taxon>Agaricales</taxon>
        <taxon>Marasmiineae</taxon>
        <taxon>Omphalotaceae</taxon>
        <taxon>Collybiopsis</taxon>
        <taxon>Collybiopsis luxurians</taxon>
    </lineage>
</organism>
<dbReference type="Gene3D" id="2.130.10.10">
    <property type="entry name" value="YVTN repeat-like/Quinoprotein amine dehydrogenase"/>
    <property type="match status" value="1"/>
</dbReference>
<protein>
    <recommendedName>
        <fullName evidence="6">WD40 repeat-like protein</fullName>
    </recommendedName>
</protein>
<dbReference type="Proteomes" id="UP000053593">
    <property type="component" value="Unassembled WGS sequence"/>
</dbReference>
<name>A0A0D0B5C7_9AGAR</name>
<dbReference type="PROSITE" id="PS50082">
    <property type="entry name" value="WD_REPEATS_2"/>
    <property type="match status" value="4"/>
</dbReference>
<feature type="repeat" description="WD" evidence="3">
    <location>
        <begin position="106"/>
        <end position="128"/>
    </location>
</feature>
<keyword evidence="5" id="KW-1185">Reference proteome</keyword>
<feature type="repeat" description="WD" evidence="3">
    <location>
        <begin position="216"/>
        <end position="241"/>
    </location>
</feature>
<dbReference type="HOGENOM" id="CLU_1151900_0_0_1"/>
<dbReference type="InterPro" id="IPR020472">
    <property type="entry name" value="WD40_PAC1"/>
</dbReference>
<dbReference type="SMART" id="SM00320">
    <property type="entry name" value="WD40"/>
    <property type="match status" value="4"/>
</dbReference>
<keyword evidence="1 3" id="KW-0853">WD repeat</keyword>
<dbReference type="PROSITE" id="PS50294">
    <property type="entry name" value="WD_REPEATS_REGION"/>
    <property type="match status" value="3"/>
</dbReference>
<evidence type="ECO:0008006" key="6">
    <source>
        <dbReference type="Google" id="ProtNLM"/>
    </source>
</evidence>
<evidence type="ECO:0000256" key="2">
    <source>
        <dbReference type="ARBA" id="ARBA00022737"/>
    </source>
</evidence>